<comment type="similarity">
    <text evidence="1">Belongs to the NAD(P)-dependent epimerase/dehydratase family.</text>
</comment>
<evidence type="ECO:0000313" key="4">
    <source>
        <dbReference type="Proteomes" id="UP000215059"/>
    </source>
</evidence>
<feature type="domain" description="NAD-dependent epimerase/dehydratase" evidence="2">
    <location>
        <begin position="11"/>
        <end position="234"/>
    </location>
</feature>
<comment type="caution">
    <text evidence="3">The sequence shown here is derived from an EMBL/GenBank/DDBJ whole genome shotgun (WGS) entry which is preliminary data.</text>
</comment>
<dbReference type="AlphaFoldDB" id="A0A235FCW1"/>
<protein>
    <recommendedName>
        <fullName evidence="2">NAD-dependent epimerase/dehydratase domain-containing protein</fullName>
    </recommendedName>
</protein>
<dbReference type="Pfam" id="PF01370">
    <property type="entry name" value="Epimerase"/>
    <property type="match status" value="1"/>
</dbReference>
<gene>
    <name evidence="3" type="ORF">CGZ90_03815</name>
</gene>
<evidence type="ECO:0000313" key="3">
    <source>
        <dbReference type="EMBL" id="OYD59039.1"/>
    </source>
</evidence>
<proteinExistence type="inferred from homology"/>
<dbReference type="EMBL" id="NOII01000001">
    <property type="protein sequence ID" value="OYD59039.1"/>
    <property type="molecule type" value="Genomic_DNA"/>
</dbReference>
<dbReference type="SUPFAM" id="SSF51735">
    <property type="entry name" value="NAD(P)-binding Rossmann-fold domains"/>
    <property type="match status" value="1"/>
</dbReference>
<dbReference type="RefSeq" id="WP_094250999.1">
    <property type="nucleotide sequence ID" value="NZ_JBHLXL010000001.1"/>
</dbReference>
<dbReference type="Gene3D" id="3.90.25.10">
    <property type="entry name" value="UDP-galactose 4-epimerase, domain 1"/>
    <property type="match status" value="1"/>
</dbReference>
<evidence type="ECO:0000256" key="1">
    <source>
        <dbReference type="ARBA" id="ARBA00007637"/>
    </source>
</evidence>
<sequence length="305" mass="33509">MDGYALKERRILITGAGGFTGRHACSYFHEKGYRVTGLYRRLPEEKFPWDLAVGDLLDGKVTARVVDAVKPQFVLHLAGMNSAAASWADPSLCMESNVMGTVHLLEAIREGAKEAKVVVTGSMLQTDAGTMTTPPHPYSLSKTIQSTLSRSWSYLYSMNIIVAKPANLIGPGPSNGICTILAKRIVMMEIGKADRILEVSSFQSERDYLDVRDAVRAYEALLCKGISGEEYTIASGCPRTLRDVAAELQKQSAVVFEAKELHAAKNSNSAVYDLSEINKLGWQPNIAFEDSIKDIFNILRSEVKK</sequence>
<dbReference type="PANTHER" id="PTHR43000">
    <property type="entry name" value="DTDP-D-GLUCOSE 4,6-DEHYDRATASE-RELATED"/>
    <property type="match status" value="1"/>
</dbReference>
<evidence type="ECO:0000259" key="2">
    <source>
        <dbReference type="Pfam" id="PF01370"/>
    </source>
</evidence>
<keyword evidence="4" id="KW-1185">Reference proteome</keyword>
<accession>A0A235FCW1</accession>
<dbReference type="OrthoDB" id="9779041at2"/>
<organism evidence="3 4">
    <name type="scientific">Fictibacillus aquaticus</name>
    <dbReference type="NCBI Taxonomy" id="2021314"/>
    <lineage>
        <taxon>Bacteria</taxon>
        <taxon>Bacillati</taxon>
        <taxon>Bacillota</taxon>
        <taxon>Bacilli</taxon>
        <taxon>Bacillales</taxon>
        <taxon>Fictibacillaceae</taxon>
        <taxon>Fictibacillus</taxon>
    </lineage>
</organism>
<reference evidence="3 4" key="1">
    <citation type="submission" date="2017-07" db="EMBL/GenBank/DDBJ databases">
        <title>Fictibacillus sp. nov. GDSW-R2A3 Genome sequencing and assembly.</title>
        <authorList>
            <person name="Mayilraj S."/>
        </authorList>
    </citation>
    <scope>NUCLEOTIDE SEQUENCE [LARGE SCALE GENOMIC DNA]</scope>
    <source>
        <strain evidence="3 4">GDSW-R2A3</strain>
    </source>
</reference>
<dbReference type="Gene3D" id="3.40.50.720">
    <property type="entry name" value="NAD(P)-binding Rossmann-like Domain"/>
    <property type="match status" value="1"/>
</dbReference>
<dbReference type="InterPro" id="IPR001509">
    <property type="entry name" value="Epimerase_deHydtase"/>
</dbReference>
<dbReference type="InterPro" id="IPR036291">
    <property type="entry name" value="NAD(P)-bd_dom_sf"/>
</dbReference>
<name>A0A235FCW1_9BACL</name>
<dbReference type="Proteomes" id="UP000215059">
    <property type="component" value="Unassembled WGS sequence"/>
</dbReference>